<keyword evidence="2" id="KW-1003">Cell membrane</keyword>
<feature type="transmembrane region" description="Helical" evidence="6">
    <location>
        <begin position="145"/>
        <end position="166"/>
    </location>
</feature>
<protein>
    <submittedName>
        <fullName evidence="7">ABC transporter permease subunit</fullName>
    </submittedName>
</protein>
<feature type="transmembrane region" description="Helical" evidence="6">
    <location>
        <begin position="56"/>
        <end position="74"/>
    </location>
</feature>
<evidence type="ECO:0000256" key="4">
    <source>
        <dbReference type="ARBA" id="ARBA00022989"/>
    </source>
</evidence>
<organism evidence="7 8">
    <name type="scientific">Fluviicola chungangensis</name>
    <dbReference type="NCBI Taxonomy" id="2597671"/>
    <lineage>
        <taxon>Bacteria</taxon>
        <taxon>Pseudomonadati</taxon>
        <taxon>Bacteroidota</taxon>
        <taxon>Flavobacteriia</taxon>
        <taxon>Flavobacteriales</taxon>
        <taxon>Crocinitomicaceae</taxon>
        <taxon>Fluviicola</taxon>
    </lineage>
</organism>
<dbReference type="GO" id="GO:0140359">
    <property type="term" value="F:ABC-type transporter activity"/>
    <property type="evidence" value="ECO:0007669"/>
    <property type="project" value="InterPro"/>
</dbReference>
<proteinExistence type="predicted"/>
<dbReference type="Pfam" id="PF12679">
    <property type="entry name" value="ABC2_membrane_2"/>
    <property type="match status" value="1"/>
</dbReference>
<evidence type="ECO:0000313" key="7">
    <source>
        <dbReference type="EMBL" id="TSJ39102.1"/>
    </source>
</evidence>
<dbReference type="GO" id="GO:0005886">
    <property type="term" value="C:plasma membrane"/>
    <property type="evidence" value="ECO:0007669"/>
    <property type="project" value="UniProtKB-SubCell"/>
</dbReference>
<dbReference type="InterPro" id="IPR051449">
    <property type="entry name" value="ABC-2_transporter_component"/>
</dbReference>
<feature type="transmembrane region" description="Helical" evidence="6">
    <location>
        <begin position="173"/>
        <end position="190"/>
    </location>
</feature>
<dbReference type="PANTHER" id="PTHR30294">
    <property type="entry name" value="MEMBRANE COMPONENT OF ABC TRANSPORTER YHHJ-RELATED"/>
    <property type="match status" value="1"/>
</dbReference>
<keyword evidence="5 6" id="KW-0472">Membrane</keyword>
<name>A0A556MH02_9FLAO</name>
<evidence type="ECO:0000256" key="6">
    <source>
        <dbReference type="SAM" id="Phobius"/>
    </source>
</evidence>
<evidence type="ECO:0000256" key="1">
    <source>
        <dbReference type="ARBA" id="ARBA00004651"/>
    </source>
</evidence>
<sequence>MKALYWKEIRSFLGSVIGYIFIVIFLVFTGIMLWLVSGPSNLMEGEEADMIPFFNIAPYVLCVLIPAITMRMIAEERKTGTIELLFTRPITDFQIIAAKYLAGVTLLLISLLPTLIYYYSMVSLGADAFDENGVAKTVIDEGATFTSYLGLVLLGSSLIAIGIFSSSITSNQIVSFIVAMFLCWLFYDGFEQLGSFNLMGDFDIVFQYLGLWSHYASIKKGVIDTSDLIYFFGMIAIFLAATLTVVKSLKR</sequence>
<keyword evidence="3 6" id="KW-0812">Transmembrane</keyword>
<dbReference type="Proteomes" id="UP000316008">
    <property type="component" value="Unassembled WGS sequence"/>
</dbReference>
<feature type="transmembrane region" description="Helical" evidence="6">
    <location>
        <begin position="95"/>
        <end position="119"/>
    </location>
</feature>
<evidence type="ECO:0000313" key="8">
    <source>
        <dbReference type="Proteomes" id="UP000316008"/>
    </source>
</evidence>
<evidence type="ECO:0000256" key="3">
    <source>
        <dbReference type="ARBA" id="ARBA00022692"/>
    </source>
</evidence>
<comment type="caution">
    <text evidence="7">The sequence shown here is derived from an EMBL/GenBank/DDBJ whole genome shotgun (WGS) entry which is preliminary data.</text>
</comment>
<dbReference type="PANTHER" id="PTHR30294:SF29">
    <property type="entry name" value="MULTIDRUG ABC TRANSPORTER PERMEASE YBHS-RELATED"/>
    <property type="match status" value="1"/>
</dbReference>
<dbReference type="AlphaFoldDB" id="A0A556MH02"/>
<dbReference type="RefSeq" id="WP_144334641.1">
    <property type="nucleotide sequence ID" value="NZ_VLPL01000012.1"/>
</dbReference>
<gene>
    <name evidence="7" type="ORF">FO442_18190</name>
</gene>
<feature type="transmembrane region" description="Helical" evidence="6">
    <location>
        <begin position="12"/>
        <end position="36"/>
    </location>
</feature>
<dbReference type="EMBL" id="VLPL01000012">
    <property type="protein sequence ID" value="TSJ39102.1"/>
    <property type="molecule type" value="Genomic_DNA"/>
</dbReference>
<evidence type="ECO:0000256" key="2">
    <source>
        <dbReference type="ARBA" id="ARBA00022475"/>
    </source>
</evidence>
<keyword evidence="4 6" id="KW-1133">Transmembrane helix</keyword>
<feature type="transmembrane region" description="Helical" evidence="6">
    <location>
        <begin position="228"/>
        <end position="246"/>
    </location>
</feature>
<reference evidence="7 8" key="1">
    <citation type="submission" date="2019-07" db="EMBL/GenBank/DDBJ databases">
        <authorList>
            <person name="Huq M.A."/>
        </authorList>
    </citation>
    <scope>NUCLEOTIDE SEQUENCE [LARGE SCALE GENOMIC DNA]</scope>
    <source>
        <strain evidence="7 8">MAH-3</strain>
    </source>
</reference>
<accession>A0A556MH02</accession>
<evidence type="ECO:0000256" key="5">
    <source>
        <dbReference type="ARBA" id="ARBA00023136"/>
    </source>
</evidence>
<dbReference type="OrthoDB" id="9794512at2"/>
<keyword evidence="8" id="KW-1185">Reference proteome</keyword>
<comment type="subcellular location">
    <subcellularLocation>
        <location evidence="1">Cell membrane</location>
        <topology evidence="1">Multi-pass membrane protein</topology>
    </subcellularLocation>
</comment>